<protein>
    <submittedName>
        <fullName evidence="2">Glycosyltransferase family 4 protein</fullName>
    </submittedName>
</protein>
<evidence type="ECO:0000256" key="1">
    <source>
        <dbReference type="ARBA" id="ARBA00022679"/>
    </source>
</evidence>
<proteinExistence type="predicted"/>
<organism evidence="2 3">
    <name type="scientific">Vallitalea pronyensis</name>
    <dbReference type="NCBI Taxonomy" id="1348613"/>
    <lineage>
        <taxon>Bacteria</taxon>
        <taxon>Bacillati</taxon>
        <taxon>Bacillota</taxon>
        <taxon>Clostridia</taxon>
        <taxon>Lachnospirales</taxon>
        <taxon>Vallitaleaceae</taxon>
        <taxon>Vallitalea</taxon>
    </lineage>
</organism>
<dbReference type="RefSeq" id="WP_212695464.1">
    <property type="nucleotide sequence ID" value="NZ_CP058649.1"/>
</dbReference>
<keyword evidence="3" id="KW-1185">Reference proteome</keyword>
<accession>A0A8J8MP30</accession>
<sequence>MIKALLKVLTHDRISGTKLSQKTKLIHNDIKKTSFHMVYVMGNTSICGAAKMIFQQANTWIEKGHQVTIVAYGKKPSWFPINSAYICVPAATKLSTCIPYCDLIIATYYTHIGECVETGIAPVAYFEQGDHHVFAYHELEEDHKAFIQSQYHLAHFILTVSHVAAKYIKQYFNRESTVIRNGIDTHIFKYKMLPEKKKTYLLMVGNDRYDFKGIPHIIAAYKRVREKLPHIKLYWITPVTPTIDVEDVSKVFVAPSQRDIAAIYQGASVYIQGSYYEAFGLPILEAMACGCPVITTDCIGMRDYVIHGQNAIVLKNRLPKTMADAVINLLQKYDIRRNLIAGGLKTAGQYGWRKISKHCMSTLKNMAVYQIEPRQNTTVWDIQIHGKDFLTTEGYAKFLQYLQTTSYSEIFVPILYEITKDLTIARWTCAAKRYEGGSGKGYCYTKVRRNTLSENAFIRSIYHNIKTEQYRDALKELTCLTVNNDEEVIYKRWFIYCLIQIEDYPKALIALSHIPEQKGYTDYDYLYCLIYSRLGQVEKARERFHAIKAYQEAIVYDEFIVDIEDAASKVMDNANVEQLALPKLHKEGNQLSMEEMYEFAMQLYENELYDDSIYYFLEYVKEEQEDKEKCIDAYRNIYLIYYDKEDYDVCRKYCYQIFEYDAPRAEECCFIGYTLMKEEKWDEAIFWYELATELELPRHDAFPIDKDAWTWRPYLQLCVCYYENGETEKAFLANETAHKLNPQHKSVIQNIAFFKSKGYVSSDD</sequence>
<dbReference type="Gene3D" id="1.25.40.10">
    <property type="entry name" value="Tetratricopeptide repeat domain"/>
    <property type="match status" value="1"/>
</dbReference>
<dbReference type="GO" id="GO:0016757">
    <property type="term" value="F:glycosyltransferase activity"/>
    <property type="evidence" value="ECO:0007669"/>
    <property type="project" value="TreeGrafter"/>
</dbReference>
<name>A0A8J8MP30_9FIRM</name>
<dbReference type="SMART" id="SM00028">
    <property type="entry name" value="TPR"/>
    <property type="match status" value="4"/>
</dbReference>
<dbReference type="Gene3D" id="3.40.50.2000">
    <property type="entry name" value="Glycogen Phosphorylase B"/>
    <property type="match status" value="2"/>
</dbReference>
<gene>
    <name evidence="2" type="ORF">HZI73_21775</name>
</gene>
<dbReference type="GO" id="GO:0009103">
    <property type="term" value="P:lipopolysaccharide biosynthetic process"/>
    <property type="evidence" value="ECO:0007669"/>
    <property type="project" value="TreeGrafter"/>
</dbReference>
<dbReference type="PANTHER" id="PTHR46401:SF2">
    <property type="entry name" value="GLYCOSYLTRANSFERASE WBBK-RELATED"/>
    <property type="match status" value="1"/>
</dbReference>
<dbReference type="SUPFAM" id="SSF48452">
    <property type="entry name" value="TPR-like"/>
    <property type="match status" value="1"/>
</dbReference>
<dbReference type="SUPFAM" id="SSF53756">
    <property type="entry name" value="UDP-Glycosyltransferase/glycogen phosphorylase"/>
    <property type="match status" value="1"/>
</dbReference>
<keyword evidence="1" id="KW-0808">Transferase</keyword>
<dbReference type="Proteomes" id="UP000683246">
    <property type="component" value="Chromosome"/>
</dbReference>
<dbReference type="AlphaFoldDB" id="A0A8J8MP30"/>
<dbReference type="KEGG" id="vpy:HZI73_21775"/>
<dbReference type="InterPro" id="IPR011990">
    <property type="entry name" value="TPR-like_helical_dom_sf"/>
</dbReference>
<dbReference type="Pfam" id="PF13692">
    <property type="entry name" value="Glyco_trans_1_4"/>
    <property type="match status" value="1"/>
</dbReference>
<dbReference type="InterPro" id="IPR019734">
    <property type="entry name" value="TPR_rpt"/>
</dbReference>
<dbReference type="CDD" id="cd03801">
    <property type="entry name" value="GT4_PimA-like"/>
    <property type="match status" value="1"/>
</dbReference>
<dbReference type="EMBL" id="CP058649">
    <property type="protein sequence ID" value="QUI24768.1"/>
    <property type="molecule type" value="Genomic_DNA"/>
</dbReference>
<evidence type="ECO:0000313" key="3">
    <source>
        <dbReference type="Proteomes" id="UP000683246"/>
    </source>
</evidence>
<evidence type="ECO:0000313" key="2">
    <source>
        <dbReference type="EMBL" id="QUI24768.1"/>
    </source>
</evidence>
<dbReference type="PANTHER" id="PTHR46401">
    <property type="entry name" value="GLYCOSYLTRANSFERASE WBBK-RELATED"/>
    <property type="match status" value="1"/>
</dbReference>
<reference evidence="2" key="1">
    <citation type="submission" date="2020-07" db="EMBL/GenBank/DDBJ databases">
        <title>Vallitalea pronyensis genome.</title>
        <authorList>
            <person name="Postec A."/>
        </authorList>
    </citation>
    <scope>NUCLEOTIDE SEQUENCE</scope>
    <source>
        <strain evidence="2">FatNI3</strain>
    </source>
</reference>